<keyword evidence="1" id="KW-0732">Signal</keyword>
<comment type="caution">
    <text evidence="2">The sequence shown here is derived from an EMBL/GenBank/DDBJ whole genome shotgun (WGS) entry which is preliminary data.</text>
</comment>
<evidence type="ECO:0008006" key="4">
    <source>
        <dbReference type="Google" id="ProtNLM"/>
    </source>
</evidence>
<dbReference type="Proteomes" id="UP000571183">
    <property type="component" value="Unassembled WGS sequence"/>
</dbReference>
<keyword evidence="3" id="KW-1185">Reference proteome</keyword>
<feature type="signal peptide" evidence="1">
    <location>
        <begin position="1"/>
        <end position="25"/>
    </location>
</feature>
<evidence type="ECO:0000313" key="3">
    <source>
        <dbReference type="Proteomes" id="UP000571183"/>
    </source>
</evidence>
<accession>A0A840DLL7</accession>
<proteinExistence type="predicted"/>
<sequence length="166" mass="17560">MKSRTTKSIALAGVLALSLSGCALLAPVATQHPYDPSDGVGADVSHVDVRNLLLIADKPGGTYNVVFTAVNEAEATELDMTFVAANGKKESVSFDLQPGSTKVGDLTNLQTRKLLQLGNQEIGSTVTTYLTVEGENVEVYVPVLDGTLEEYKQYVPTAADTAITQN</sequence>
<dbReference type="EMBL" id="JACIFD010000002">
    <property type="protein sequence ID" value="MBB4070978.1"/>
    <property type="molecule type" value="Genomic_DNA"/>
</dbReference>
<feature type="chain" id="PRO_5038801530" description="DNA modification methylase" evidence="1">
    <location>
        <begin position="26"/>
        <end position="166"/>
    </location>
</feature>
<reference evidence="2" key="1">
    <citation type="submission" date="2020-08" db="EMBL/GenBank/DDBJ databases">
        <title>Sequencing the genomes of 1000 actinobacteria strains.</title>
        <authorList>
            <person name="Klenk H.-P."/>
        </authorList>
    </citation>
    <scope>NUCLEOTIDE SEQUENCE [LARGE SCALE GENOMIC DNA]</scope>
    <source>
        <strain evidence="2">DSM 27064</strain>
    </source>
</reference>
<dbReference type="RefSeq" id="WP_124824301.1">
    <property type="nucleotide sequence ID" value="NZ_JACIFD010000002.1"/>
</dbReference>
<protein>
    <recommendedName>
        <fullName evidence="4">DNA modification methylase</fullName>
    </recommendedName>
</protein>
<dbReference type="PROSITE" id="PS51257">
    <property type="entry name" value="PROKAR_LIPOPROTEIN"/>
    <property type="match status" value="1"/>
</dbReference>
<name>A0A840DLL7_9MICO</name>
<gene>
    <name evidence="2" type="ORF">F5897_000262</name>
</gene>
<evidence type="ECO:0000256" key="1">
    <source>
        <dbReference type="SAM" id="SignalP"/>
    </source>
</evidence>
<organism evidence="2 3">
    <name type="scientific">Canibacter oris</name>
    <dbReference type="NCBI Taxonomy" id="1365628"/>
    <lineage>
        <taxon>Bacteria</taxon>
        <taxon>Bacillati</taxon>
        <taxon>Actinomycetota</taxon>
        <taxon>Actinomycetes</taxon>
        <taxon>Micrococcales</taxon>
        <taxon>Microbacteriaceae</taxon>
        <taxon>Canibacter</taxon>
    </lineage>
</organism>
<evidence type="ECO:0000313" key="2">
    <source>
        <dbReference type="EMBL" id="MBB4070978.1"/>
    </source>
</evidence>
<dbReference type="AlphaFoldDB" id="A0A840DLL7"/>